<organism evidence="3 4">
    <name type="scientific">Hyphomicrobium facile</name>
    <dbReference type="NCBI Taxonomy" id="51670"/>
    <lineage>
        <taxon>Bacteria</taxon>
        <taxon>Pseudomonadati</taxon>
        <taxon>Pseudomonadota</taxon>
        <taxon>Alphaproteobacteria</taxon>
        <taxon>Hyphomicrobiales</taxon>
        <taxon>Hyphomicrobiaceae</taxon>
        <taxon>Hyphomicrobium</taxon>
    </lineage>
</organism>
<dbReference type="InterPro" id="IPR025493">
    <property type="entry name" value="DUF4384"/>
</dbReference>
<feature type="domain" description="DUF4384" evidence="2">
    <location>
        <begin position="642"/>
        <end position="717"/>
    </location>
</feature>
<dbReference type="OrthoDB" id="9811281at2"/>
<gene>
    <name evidence="3" type="ORF">SAMN04488557_4151</name>
</gene>
<feature type="region of interest" description="Disordered" evidence="1">
    <location>
        <begin position="1"/>
        <end position="32"/>
    </location>
</feature>
<evidence type="ECO:0000313" key="3">
    <source>
        <dbReference type="EMBL" id="SFV39125.1"/>
    </source>
</evidence>
<name>A0A1I7NWT6_9HYPH</name>
<dbReference type="AlphaFoldDB" id="A0A1I7NWT6"/>
<feature type="region of interest" description="Disordered" evidence="1">
    <location>
        <begin position="768"/>
        <end position="792"/>
    </location>
</feature>
<feature type="compositionally biased region" description="Basic and acidic residues" evidence="1">
    <location>
        <begin position="20"/>
        <end position="32"/>
    </location>
</feature>
<sequence length="806" mass="87063">MVPRPAARERRTRKPLGSGGHEKDTGGGPKDVRLRHLTNSACVIASLLGLALASNLSFAEVSPNATKNAAVSVPARPDEPRAAKAYGVLETHCARCHQAGKLERPLPSGGLANILAIDDHARDPVLVKPGLPDASRLYDVFETRHAPLEIFTGPDAKPEPTPDDIQAVRRWIKDLAPAVQSCPSRQPVRPAAIDKLMREAQHLERDQGKDVRFVSLVHLYNSCATAAEMTAYGKALNKLMNSLSWAPEPVKLTPLDDAGTMFSFRLADYGWDDARWKLIEKAYPPALLHVVAPDVVKTADSPAVVVNGDWLAAAAGETPLYYALLGLPAKLADLGTMNGTDLDANIRAGSVRRIAIGESAVTRGNRLIERHPGKPAGLWLAYDFATSTGEQNVFEHPQGPKSAMKAKQPFRPDQIRALFALPNGFYAFALFDAAGNRVDRALPGIEKPYAGVEADAVEPVTKAGANCFACHTDGLVQAKDDFRAAGPVDIAAGPMTPDRRAALPLFGTDSENALLMLGGWDRYRAAAKSAGIDLDARVHGDELVTGLARRYREGADFEVALGETGLERPEFLKELADAKGAAAPLARRLLHGVLSRNELEHLFSLLKGTDAPVQTTASAGFLRDVKSEIGLTMWFDKPRPAPGDLVTIKAEADNECYLTVISVDGAGVATVLFPSDFQSDNLITAGEAVSIPPSDAPFQLRYKAEGSETILGRCSTSATPPVGIEHDFERQRFTVLGNWENFLQDTLVTDWEMRTNPEKAERARIARSGALRRQQDRGERIPAPRPDVASEKSLRDGRAILVLGRS</sequence>
<proteinExistence type="predicted"/>
<dbReference type="Proteomes" id="UP000199423">
    <property type="component" value="Unassembled WGS sequence"/>
</dbReference>
<keyword evidence="4" id="KW-1185">Reference proteome</keyword>
<evidence type="ECO:0000313" key="4">
    <source>
        <dbReference type="Proteomes" id="UP000199423"/>
    </source>
</evidence>
<reference evidence="4" key="1">
    <citation type="submission" date="2016-10" db="EMBL/GenBank/DDBJ databases">
        <authorList>
            <person name="Varghese N."/>
            <person name="Submissions S."/>
        </authorList>
    </citation>
    <scope>NUCLEOTIDE SEQUENCE [LARGE SCALE GENOMIC DNA]</scope>
    <source>
        <strain evidence="4">DSM 1565</strain>
    </source>
</reference>
<evidence type="ECO:0000259" key="2">
    <source>
        <dbReference type="Pfam" id="PF14326"/>
    </source>
</evidence>
<dbReference type="STRING" id="51670.SAMN04488557_4151"/>
<dbReference type="Pfam" id="PF14326">
    <property type="entry name" value="DUF4384"/>
    <property type="match status" value="1"/>
</dbReference>
<feature type="compositionally biased region" description="Basic and acidic residues" evidence="1">
    <location>
        <begin position="773"/>
        <end position="792"/>
    </location>
</feature>
<dbReference type="EMBL" id="FPCH01000005">
    <property type="protein sequence ID" value="SFV39125.1"/>
    <property type="molecule type" value="Genomic_DNA"/>
</dbReference>
<accession>A0A1I7NWT6</accession>
<evidence type="ECO:0000256" key="1">
    <source>
        <dbReference type="SAM" id="MobiDB-lite"/>
    </source>
</evidence>
<protein>
    <recommendedName>
        <fullName evidence="2">DUF4384 domain-containing protein</fullName>
    </recommendedName>
</protein>